<dbReference type="GO" id="GO:0005829">
    <property type="term" value="C:cytosol"/>
    <property type="evidence" value="ECO:0007669"/>
    <property type="project" value="TreeGrafter"/>
</dbReference>
<evidence type="ECO:0000313" key="5">
    <source>
        <dbReference type="Proteomes" id="UP000002213"/>
    </source>
</evidence>
<dbReference type="Gene3D" id="1.10.1200.10">
    <property type="entry name" value="ACP-like"/>
    <property type="match status" value="1"/>
</dbReference>
<organism evidence="4 5">
    <name type="scientific">Actinosynnema mirum (strain ATCC 29888 / DSM 43827 / JCM 3225 / NBRC 14064 / NCIMB 13271 / NRRL B-12336 / IMRU 3971 / 101)</name>
    <dbReference type="NCBI Taxonomy" id="446462"/>
    <lineage>
        <taxon>Bacteria</taxon>
        <taxon>Bacillati</taxon>
        <taxon>Actinomycetota</taxon>
        <taxon>Actinomycetes</taxon>
        <taxon>Pseudonocardiales</taxon>
        <taxon>Pseudonocardiaceae</taxon>
        <taxon>Actinosynnema</taxon>
    </lineage>
</organism>
<dbReference type="STRING" id="446462.Amir_3679"/>
<reference evidence="4 5" key="1">
    <citation type="journal article" date="2009" name="Stand. Genomic Sci.">
        <title>Complete genome sequence of Actinosynnema mirum type strain (101).</title>
        <authorList>
            <person name="Land M."/>
            <person name="Lapidus A."/>
            <person name="Mayilraj S."/>
            <person name="Chen F."/>
            <person name="Copeland A."/>
            <person name="Del Rio T.G."/>
            <person name="Nolan M."/>
            <person name="Lucas S."/>
            <person name="Tice H."/>
            <person name="Cheng J.F."/>
            <person name="Chertkov O."/>
            <person name="Bruce D."/>
            <person name="Goodwin L."/>
            <person name="Pitluck S."/>
            <person name="Rohde M."/>
            <person name="Goker M."/>
            <person name="Pati A."/>
            <person name="Ivanova N."/>
            <person name="Mavromatis K."/>
            <person name="Chen A."/>
            <person name="Palaniappan K."/>
            <person name="Hauser L."/>
            <person name="Chang Y.J."/>
            <person name="Jeffries C.C."/>
            <person name="Brettin T."/>
            <person name="Detter J.C."/>
            <person name="Han C."/>
            <person name="Chain P."/>
            <person name="Tindall B.J."/>
            <person name="Bristow J."/>
            <person name="Eisen J.A."/>
            <person name="Markowitz V."/>
            <person name="Hugenholtz P."/>
            <person name="Kyrpides N.C."/>
            <person name="Klenk H.P."/>
        </authorList>
    </citation>
    <scope>NUCLEOTIDE SEQUENCE [LARGE SCALE GENOMIC DNA]</scope>
    <source>
        <strain evidence="5">ATCC 29888 / DSM 43827 / JCM 3225 / NBRC 14064 / NCIMB 13271 / NRRL B-12336 / IMRU 3971 / 101</strain>
    </source>
</reference>
<dbReference type="InterPro" id="IPR036736">
    <property type="entry name" value="ACP-like_sf"/>
</dbReference>
<dbReference type="Pfam" id="PF00550">
    <property type="entry name" value="PP-binding"/>
    <property type="match status" value="1"/>
</dbReference>
<comment type="cofactor">
    <cofactor evidence="1">
        <name>pantetheine 4'-phosphate</name>
        <dbReference type="ChEBI" id="CHEBI:47942"/>
    </cofactor>
</comment>
<dbReference type="PANTHER" id="PTHR45527:SF1">
    <property type="entry name" value="FATTY ACID SYNTHASE"/>
    <property type="match status" value="1"/>
</dbReference>
<evidence type="ECO:0000256" key="2">
    <source>
        <dbReference type="SAM" id="MobiDB-lite"/>
    </source>
</evidence>
<dbReference type="SUPFAM" id="SSF52777">
    <property type="entry name" value="CoA-dependent acyltransferases"/>
    <property type="match status" value="2"/>
</dbReference>
<dbReference type="InterPro" id="IPR023213">
    <property type="entry name" value="CAT-like_dom_sf"/>
</dbReference>
<dbReference type="RefSeq" id="WP_015802450.1">
    <property type="nucleotide sequence ID" value="NC_013093.1"/>
</dbReference>
<dbReference type="PANTHER" id="PTHR45527">
    <property type="entry name" value="NONRIBOSOMAL PEPTIDE SYNTHETASE"/>
    <property type="match status" value="1"/>
</dbReference>
<dbReference type="HOGENOM" id="CLU_000022_2_9_11"/>
<evidence type="ECO:0000256" key="1">
    <source>
        <dbReference type="ARBA" id="ARBA00001957"/>
    </source>
</evidence>
<dbReference type="Gene3D" id="3.30.559.30">
    <property type="entry name" value="Nonribosomal peptide synthetase, condensation domain"/>
    <property type="match status" value="1"/>
</dbReference>
<dbReference type="PROSITE" id="PS50075">
    <property type="entry name" value="CARRIER"/>
    <property type="match status" value="1"/>
</dbReference>
<protein>
    <submittedName>
        <fullName evidence="4">Condensation domain protein</fullName>
    </submittedName>
</protein>
<dbReference type="AlphaFoldDB" id="C6WBZ6"/>
<dbReference type="Proteomes" id="UP000002213">
    <property type="component" value="Chromosome"/>
</dbReference>
<dbReference type="eggNOG" id="COG1020">
    <property type="taxonomic scope" value="Bacteria"/>
</dbReference>
<dbReference type="KEGG" id="ami:Amir_3679"/>
<evidence type="ECO:0000313" key="4">
    <source>
        <dbReference type="EMBL" id="ACU37563.1"/>
    </source>
</evidence>
<dbReference type="InterPro" id="IPR009081">
    <property type="entry name" value="PP-bd_ACP"/>
</dbReference>
<accession>C6WBZ6</accession>
<dbReference type="GO" id="GO:0031177">
    <property type="term" value="F:phosphopantetheine binding"/>
    <property type="evidence" value="ECO:0007669"/>
    <property type="project" value="TreeGrafter"/>
</dbReference>
<dbReference type="GO" id="GO:0008610">
    <property type="term" value="P:lipid biosynthetic process"/>
    <property type="evidence" value="ECO:0007669"/>
    <property type="project" value="UniProtKB-ARBA"/>
</dbReference>
<dbReference type="GO" id="GO:0003824">
    <property type="term" value="F:catalytic activity"/>
    <property type="evidence" value="ECO:0007669"/>
    <property type="project" value="InterPro"/>
</dbReference>
<dbReference type="EMBL" id="CP001630">
    <property type="protein sequence ID" value="ACU37563.1"/>
    <property type="molecule type" value="Genomic_DNA"/>
</dbReference>
<name>C6WBZ6_ACTMD</name>
<keyword evidence="5" id="KW-1185">Reference proteome</keyword>
<dbReference type="OrthoDB" id="2472181at2"/>
<dbReference type="Pfam" id="PF00668">
    <property type="entry name" value="Condensation"/>
    <property type="match status" value="1"/>
</dbReference>
<gene>
    <name evidence="4" type="ordered locus">Amir_3679</name>
</gene>
<dbReference type="SUPFAM" id="SSF47336">
    <property type="entry name" value="ACP-like"/>
    <property type="match status" value="1"/>
</dbReference>
<dbReference type="Gene3D" id="3.30.559.10">
    <property type="entry name" value="Chloramphenicol acetyltransferase-like domain"/>
    <property type="match status" value="1"/>
</dbReference>
<feature type="region of interest" description="Disordered" evidence="2">
    <location>
        <begin position="572"/>
        <end position="602"/>
    </location>
</feature>
<proteinExistence type="predicted"/>
<dbReference type="GO" id="GO:0044550">
    <property type="term" value="P:secondary metabolite biosynthetic process"/>
    <property type="evidence" value="ECO:0007669"/>
    <property type="project" value="TreeGrafter"/>
</dbReference>
<dbReference type="InterPro" id="IPR001242">
    <property type="entry name" value="Condensation_dom"/>
</dbReference>
<sequence length="602" mass="64649">MTEPDPRVARLSDTKQELLNLWLADGPAARSAPRTGAERIVTGIWGEVLDLDEVGLDDDYFALGGDSVHAIVIVAKLEAAGLRISAQELFSLGTARAVAERAGAEQAGVGWQGAERAVAGPVVTDHPLSPMQEGMLYHSVGGSSPGAYVVQACCSLTGDLDLDAFRAAWTAVVEATPALRASFDWADGARPHQVVAEAAVPDVQVLDWRDRDDRDTALADHLEQDRDRGFDLGRAPLFRLTLVRESDRTHRCVWTHHHLVLDGWSQQLVLADVLATYGALVAGVELHLPRRPGTAEYLAWLNRQDRAAADEFWNRQFTGLTGATRIARPGCVRGQVVARRGGEVVVSLPEERTAELSGLCRGNGLTTSTALYGAWALLLSELCGGDDVVFGVTVSGRPPTLPGATELIGVLINTLPLRVRCATSGPALPWLRELQDRLAAMREHGHVPLSGITRSVGLHHRDTLFDTIVVVENFPVTATGNGAGPLVIGDVRTVVDEGYPLVLEVVPGGQLLLRARHDPTRLDAEEVAALLDALLACLGALIADPEQSPSRLRTLLAGHLRQHRERTFHARQDTAAKKLATARRQATSTPGRAGVADTEEDA</sequence>
<dbReference type="GO" id="GO:0043041">
    <property type="term" value="P:amino acid activation for nonribosomal peptide biosynthetic process"/>
    <property type="evidence" value="ECO:0007669"/>
    <property type="project" value="TreeGrafter"/>
</dbReference>
<feature type="domain" description="Carrier" evidence="3">
    <location>
        <begin position="32"/>
        <end position="106"/>
    </location>
</feature>
<evidence type="ECO:0000259" key="3">
    <source>
        <dbReference type="PROSITE" id="PS50075"/>
    </source>
</evidence>